<accession>A0A128F4Z3</accession>
<dbReference type="PANTHER" id="PTHR31527:SF0">
    <property type="entry name" value="RE64534P"/>
    <property type="match status" value="1"/>
</dbReference>
<dbReference type="EMBL" id="FIZX01000002">
    <property type="protein sequence ID" value="CZF81848.1"/>
    <property type="molecule type" value="Genomic_DNA"/>
</dbReference>
<organism evidence="2 3">
    <name type="scientific">Grimontia celer</name>
    <dbReference type="NCBI Taxonomy" id="1796497"/>
    <lineage>
        <taxon>Bacteria</taxon>
        <taxon>Pseudomonadati</taxon>
        <taxon>Pseudomonadota</taxon>
        <taxon>Gammaproteobacteria</taxon>
        <taxon>Vibrionales</taxon>
        <taxon>Vibrionaceae</taxon>
        <taxon>Grimontia</taxon>
    </lineage>
</organism>
<dbReference type="OrthoDB" id="5298498at2"/>
<dbReference type="Proteomes" id="UP000071641">
    <property type="component" value="Unassembled WGS sequence"/>
</dbReference>
<dbReference type="InterPro" id="IPR018959">
    <property type="entry name" value="DUF1989"/>
</dbReference>
<name>A0A128F4Z3_9GAMM</name>
<keyword evidence="3" id="KW-1185">Reference proteome</keyword>
<dbReference type="PANTHER" id="PTHR31527">
    <property type="entry name" value="RE64534P"/>
    <property type="match status" value="1"/>
</dbReference>
<dbReference type="NCBIfam" id="TIGR03425">
    <property type="entry name" value="urea_degr_2"/>
    <property type="match status" value="1"/>
</dbReference>
<dbReference type="InterPro" id="IPR017792">
    <property type="entry name" value="UAAP1"/>
</dbReference>
<evidence type="ECO:0000313" key="2">
    <source>
        <dbReference type="EMBL" id="CZF81848.1"/>
    </source>
</evidence>
<dbReference type="STRING" id="1796497.GCE9029_02865"/>
<evidence type="ECO:0000313" key="3">
    <source>
        <dbReference type="Proteomes" id="UP000071641"/>
    </source>
</evidence>
<feature type="domain" description="DUF1989" evidence="1">
    <location>
        <begin position="12"/>
        <end position="181"/>
    </location>
</feature>
<gene>
    <name evidence="2" type="ORF">GCE9029_02865</name>
</gene>
<sequence>MTLNSLFKHSYQGGQHGSLEVPAGYSLRFTAKDSGANLSLLMYNPRNTSERINLPDTLKCQHTFKLTAGNCVYSDMGRIFCSIVRDDTGWIDSIGGLSNSQHVTTKWGARDYQHHRNLWMQNGHDAMLVEMAKFGLGLRDVAAPMNLFSKVSTTDDGVLAFDSENTGAGDVIELRFEMDTVVLLSTCPHPMNPSSTYPRTGVDVEMVRAEPLAEDDACLNHCDENRRGFVNTRQYQPQLMG</sequence>
<dbReference type="AlphaFoldDB" id="A0A128F4Z3"/>
<evidence type="ECO:0000259" key="1">
    <source>
        <dbReference type="Pfam" id="PF09347"/>
    </source>
</evidence>
<reference evidence="3" key="1">
    <citation type="submission" date="2016-02" db="EMBL/GenBank/DDBJ databases">
        <authorList>
            <person name="Rodrigo-Torres Lidia"/>
            <person name="Arahal R.David."/>
        </authorList>
    </citation>
    <scope>NUCLEOTIDE SEQUENCE [LARGE SCALE GENOMIC DNA]</scope>
    <source>
        <strain evidence="3">CECT 9029</strain>
    </source>
</reference>
<protein>
    <recommendedName>
        <fullName evidence="1">DUF1989 domain-containing protein</fullName>
    </recommendedName>
</protein>
<dbReference type="Pfam" id="PF09347">
    <property type="entry name" value="DUF1989"/>
    <property type="match status" value="1"/>
</dbReference>
<proteinExistence type="predicted"/>
<dbReference type="RefSeq" id="WP_062664029.1">
    <property type="nucleotide sequence ID" value="NZ_FIZX01000002.1"/>
</dbReference>